<dbReference type="GO" id="GO:0000149">
    <property type="term" value="F:SNARE binding"/>
    <property type="evidence" value="ECO:0007669"/>
    <property type="project" value="TreeGrafter"/>
</dbReference>
<sequence>MQFFSTDRKADMRDRLGHLQEAQTDPEGFSAVDLNGRSEHEDSNPDLDGILQQAQRIRLEIQQIQNDIGELKEVNFQTLNRTSFPDVTKRDSNAIGMDIKRRGESVLQQLHGMNDLRGQLEDQRGSSDPAARVARTQYRYLSTALREVMFSYNEAEMSHSEACKRHIQRQMEVVGREVSETELEEMMEGEEPRLFSIQVGGQTARSALVSIESRQRELQELERRIQGIQELFLDVAVLVEEQGVGVENIERNVQNAEVTIQEGTFQLDRALASDKNNPFKKMVTLQGKMKDRLCELQSFPSASAEESGPNGIHSNEDEELLEQHAVLFQGEDVMDSIYKDAQAMRKEMLLLKLDVKRLGKQNTRFLTSVRRFSSIKRDTNALGRDIKARGEAIYARLEKMGKLSKELEEEHGPTSAVARMVRSQYVSLTSAFHEAISEFNEAEMTQRENCKNRIQRQAEIMGKEVSREQIDEMIETGKCNIFTDNLLQEGRTARSALNEIENRHKELLELESRIRDIHELFFQLALLVEEQGTMLDSIEANVSATQDYVAQATVQIKKAVKYQKNNPCKKLFCCCFPCCK</sequence>
<feature type="domain" description="T-SNARE coiled-coil homology" evidence="9">
    <location>
        <begin position="497"/>
        <end position="559"/>
    </location>
</feature>
<dbReference type="InterPro" id="IPR006012">
    <property type="entry name" value="Syntaxin/epimorphin_CS"/>
</dbReference>
<accession>A0A315W1X7</accession>
<dbReference type="CDD" id="cd15878">
    <property type="entry name" value="SNARE_syntaxin11"/>
    <property type="match status" value="1"/>
</dbReference>
<dbReference type="InterPro" id="IPR045242">
    <property type="entry name" value="Syntaxin"/>
</dbReference>
<keyword evidence="4 7" id="KW-0175">Coiled coil</keyword>
<dbReference type="SMART" id="SM00397">
    <property type="entry name" value="t_SNARE"/>
    <property type="match status" value="2"/>
</dbReference>
<gene>
    <name evidence="10" type="ORF">CCH79_00007920</name>
</gene>
<dbReference type="GO" id="GO:0031201">
    <property type="term" value="C:SNARE complex"/>
    <property type="evidence" value="ECO:0007669"/>
    <property type="project" value="TreeGrafter"/>
</dbReference>
<keyword evidence="3" id="KW-0813">Transport</keyword>
<feature type="coiled-coil region" evidence="7">
    <location>
        <begin position="204"/>
        <end position="231"/>
    </location>
</feature>
<reference evidence="10 11" key="1">
    <citation type="journal article" date="2018" name="G3 (Bethesda)">
        <title>A High-Quality Reference Genome for the Invasive Mosquitofish Gambusia affinis Using a Chicago Library.</title>
        <authorList>
            <person name="Hoffberg S.L."/>
            <person name="Troendle N.J."/>
            <person name="Glenn T.C."/>
            <person name="Mahmud O."/>
            <person name="Louha S."/>
            <person name="Chalopin D."/>
            <person name="Bennetzen J.L."/>
            <person name="Mauricio R."/>
        </authorList>
    </citation>
    <scope>NUCLEOTIDE SEQUENCE [LARGE SCALE GENOMIC DNA]</scope>
    <source>
        <strain evidence="10">NE01/NJP1002.9</strain>
        <tissue evidence="10">Muscle</tissue>
    </source>
</reference>
<name>A0A315W1X7_GAMAF</name>
<dbReference type="FunFam" id="1.20.5.110:FF:000022">
    <property type="entry name" value="Syntaxin 19"/>
    <property type="match status" value="1"/>
</dbReference>
<dbReference type="PANTHER" id="PTHR19957">
    <property type="entry name" value="SYNTAXIN"/>
    <property type="match status" value="1"/>
</dbReference>
<dbReference type="Proteomes" id="UP000250572">
    <property type="component" value="Unassembled WGS sequence"/>
</dbReference>
<dbReference type="PROSITE" id="PS00914">
    <property type="entry name" value="SYNTAXIN"/>
    <property type="match status" value="1"/>
</dbReference>
<dbReference type="PROSITE" id="PS50192">
    <property type="entry name" value="T_SNARE"/>
    <property type="match status" value="2"/>
</dbReference>
<evidence type="ECO:0000256" key="7">
    <source>
        <dbReference type="SAM" id="Coils"/>
    </source>
</evidence>
<dbReference type="InterPro" id="IPR000727">
    <property type="entry name" value="T_SNARE_dom"/>
</dbReference>
<keyword evidence="11" id="KW-1185">Reference proteome</keyword>
<dbReference type="GO" id="GO:0048278">
    <property type="term" value="P:vesicle docking"/>
    <property type="evidence" value="ECO:0007669"/>
    <property type="project" value="TreeGrafter"/>
</dbReference>
<dbReference type="SUPFAM" id="SSF47661">
    <property type="entry name" value="t-snare proteins"/>
    <property type="match status" value="2"/>
</dbReference>
<proteinExistence type="inferred from homology"/>
<keyword evidence="5" id="KW-0472">Membrane</keyword>
<dbReference type="Gene3D" id="1.20.58.70">
    <property type="match status" value="2"/>
</dbReference>
<evidence type="ECO:0000313" key="11">
    <source>
        <dbReference type="Proteomes" id="UP000250572"/>
    </source>
</evidence>
<evidence type="ECO:0000256" key="5">
    <source>
        <dbReference type="ARBA" id="ARBA00023136"/>
    </source>
</evidence>
<dbReference type="GO" id="GO:0008021">
    <property type="term" value="C:synaptic vesicle"/>
    <property type="evidence" value="ECO:0007669"/>
    <property type="project" value="TreeGrafter"/>
</dbReference>
<organism evidence="10 11">
    <name type="scientific">Gambusia affinis</name>
    <name type="common">Western mosquitofish</name>
    <name type="synonym">Heterandria affinis</name>
    <dbReference type="NCBI Taxonomy" id="33528"/>
    <lineage>
        <taxon>Eukaryota</taxon>
        <taxon>Metazoa</taxon>
        <taxon>Chordata</taxon>
        <taxon>Craniata</taxon>
        <taxon>Vertebrata</taxon>
        <taxon>Euteleostomi</taxon>
        <taxon>Actinopterygii</taxon>
        <taxon>Neopterygii</taxon>
        <taxon>Teleostei</taxon>
        <taxon>Neoteleostei</taxon>
        <taxon>Acanthomorphata</taxon>
        <taxon>Ovalentaria</taxon>
        <taxon>Atherinomorphae</taxon>
        <taxon>Cyprinodontiformes</taxon>
        <taxon>Poeciliidae</taxon>
        <taxon>Poeciliinae</taxon>
        <taxon>Gambusia</taxon>
    </lineage>
</organism>
<comment type="caution">
    <text evidence="10">The sequence shown here is derived from an EMBL/GenBank/DDBJ whole genome shotgun (WGS) entry which is preliminary data.</text>
</comment>
<dbReference type="GO" id="GO:0006886">
    <property type="term" value="P:intracellular protein transport"/>
    <property type="evidence" value="ECO:0007669"/>
    <property type="project" value="InterPro"/>
</dbReference>
<dbReference type="InterPro" id="IPR042781">
    <property type="entry name" value="Syntaxin11_SNARE"/>
</dbReference>
<dbReference type="InterPro" id="IPR010989">
    <property type="entry name" value="SNARE"/>
</dbReference>
<dbReference type="Gene3D" id="1.20.5.110">
    <property type="match status" value="2"/>
</dbReference>
<evidence type="ECO:0000259" key="9">
    <source>
        <dbReference type="PROSITE" id="PS50192"/>
    </source>
</evidence>
<evidence type="ECO:0000256" key="3">
    <source>
        <dbReference type="ARBA" id="ARBA00022448"/>
    </source>
</evidence>
<evidence type="ECO:0000256" key="1">
    <source>
        <dbReference type="ARBA" id="ARBA00004184"/>
    </source>
</evidence>
<dbReference type="EMBL" id="NHOQ01000541">
    <property type="protein sequence ID" value="PWA29554.1"/>
    <property type="molecule type" value="Genomic_DNA"/>
</dbReference>
<dbReference type="Pfam" id="PF00804">
    <property type="entry name" value="Syntaxin"/>
    <property type="match status" value="2"/>
</dbReference>
<dbReference type="AlphaFoldDB" id="A0A315W1X7"/>
<feature type="domain" description="T-SNARE coiled-coil homology" evidence="9">
    <location>
        <begin position="208"/>
        <end position="270"/>
    </location>
</feature>
<feature type="coiled-coil region" evidence="7">
    <location>
        <begin position="47"/>
        <end position="74"/>
    </location>
</feature>
<dbReference type="GO" id="GO:0005484">
    <property type="term" value="F:SNAP receptor activity"/>
    <property type="evidence" value="ECO:0007669"/>
    <property type="project" value="InterPro"/>
</dbReference>
<comment type="similarity">
    <text evidence="2 6">Belongs to the syntaxin family.</text>
</comment>
<dbReference type="CDD" id="cd15848">
    <property type="entry name" value="SNARE_syntaxin1-like"/>
    <property type="match status" value="1"/>
</dbReference>
<dbReference type="InterPro" id="IPR006011">
    <property type="entry name" value="Syntaxin_N"/>
</dbReference>
<protein>
    <recommendedName>
        <fullName evidence="9">t-SNARE coiled-coil homology domain-containing protein</fullName>
    </recommendedName>
</protein>
<comment type="subcellular location">
    <subcellularLocation>
        <location evidence="1">Endomembrane system</location>
        <topology evidence="1">Peripheral membrane protein</topology>
    </subcellularLocation>
</comment>
<evidence type="ECO:0000256" key="2">
    <source>
        <dbReference type="ARBA" id="ARBA00009063"/>
    </source>
</evidence>
<dbReference type="FunFam" id="1.20.58.70:FF:000042">
    <property type="entry name" value="Syntaxin 11b, tandem duplicate 2"/>
    <property type="match status" value="1"/>
</dbReference>
<dbReference type="CDD" id="cd00179">
    <property type="entry name" value="SynN"/>
    <property type="match status" value="1"/>
</dbReference>
<dbReference type="STRING" id="33528.ENSGAFP00000027180"/>
<dbReference type="SMART" id="SM00503">
    <property type="entry name" value="SynN"/>
    <property type="match status" value="2"/>
</dbReference>
<dbReference type="Pfam" id="PF05739">
    <property type="entry name" value="SNARE"/>
    <property type="match status" value="1"/>
</dbReference>
<dbReference type="GO" id="GO:0048787">
    <property type="term" value="C:presynaptic active zone membrane"/>
    <property type="evidence" value="ECO:0007669"/>
    <property type="project" value="TreeGrafter"/>
</dbReference>
<dbReference type="PANTHER" id="PTHR19957:SF30">
    <property type="entry name" value="SYNTAXIN-11"/>
    <property type="match status" value="1"/>
</dbReference>
<evidence type="ECO:0000256" key="8">
    <source>
        <dbReference type="SAM" id="MobiDB-lite"/>
    </source>
</evidence>
<dbReference type="GO" id="GO:0031629">
    <property type="term" value="P:synaptic vesicle fusion to presynaptic active zone membrane"/>
    <property type="evidence" value="ECO:0007669"/>
    <property type="project" value="TreeGrafter"/>
</dbReference>
<feature type="region of interest" description="Disordered" evidence="8">
    <location>
        <begin position="19"/>
        <end position="46"/>
    </location>
</feature>
<evidence type="ECO:0000256" key="4">
    <source>
        <dbReference type="ARBA" id="ARBA00023054"/>
    </source>
</evidence>
<evidence type="ECO:0000313" key="10">
    <source>
        <dbReference type="EMBL" id="PWA29554.1"/>
    </source>
</evidence>
<evidence type="ECO:0000256" key="6">
    <source>
        <dbReference type="RuleBase" id="RU003858"/>
    </source>
</evidence>